<comment type="caution">
    <text evidence="1">The sequence shown here is derived from an EMBL/GenBank/DDBJ whole genome shotgun (WGS) entry which is preliminary data.</text>
</comment>
<reference evidence="1" key="1">
    <citation type="submission" date="2020-08" db="EMBL/GenBank/DDBJ databases">
        <title>Genome sequencing and assembly of the red palm weevil Rhynchophorus ferrugineus.</title>
        <authorList>
            <person name="Dias G.B."/>
            <person name="Bergman C.M."/>
            <person name="Manee M."/>
        </authorList>
    </citation>
    <scope>NUCLEOTIDE SEQUENCE</scope>
    <source>
        <strain evidence="1">AA-2017</strain>
        <tissue evidence="1">Whole larva</tissue>
    </source>
</reference>
<sequence>MTESRQDMDVIVNVRLDNRLVNSCSKKYHHESFHRLYGIRRDKKNRDRHRESGEYLRAKQSEHIRAAQISAPPTNKPAKNLSTGKRISASPRTLIYRDSLTDERSVGNNGVHVLHKSRLALVAFDLSRGSAFLNFNGTERRDVVRFGRIFSAAKRHDPNKGPPALWGRVTLQSPPPRDRASSETRVVSLIIRRCHRSGRTGRERERVRTGVSEVNLAKLPAIALLFLRLFMDGVKL</sequence>
<dbReference type="Proteomes" id="UP000625711">
    <property type="component" value="Unassembled WGS sequence"/>
</dbReference>
<name>A0A834IV99_RHYFE</name>
<evidence type="ECO:0000313" key="2">
    <source>
        <dbReference type="Proteomes" id="UP000625711"/>
    </source>
</evidence>
<dbReference type="EMBL" id="JAACXV010000002">
    <property type="protein sequence ID" value="KAF7287874.1"/>
    <property type="molecule type" value="Genomic_DNA"/>
</dbReference>
<keyword evidence="2" id="KW-1185">Reference proteome</keyword>
<accession>A0A834IV99</accession>
<evidence type="ECO:0000313" key="1">
    <source>
        <dbReference type="EMBL" id="KAF7287874.1"/>
    </source>
</evidence>
<organism evidence="1 2">
    <name type="scientific">Rhynchophorus ferrugineus</name>
    <name type="common">Red palm weevil</name>
    <name type="synonym">Curculio ferrugineus</name>
    <dbReference type="NCBI Taxonomy" id="354439"/>
    <lineage>
        <taxon>Eukaryota</taxon>
        <taxon>Metazoa</taxon>
        <taxon>Ecdysozoa</taxon>
        <taxon>Arthropoda</taxon>
        <taxon>Hexapoda</taxon>
        <taxon>Insecta</taxon>
        <taxon>Pterygota</taxon>
        <taxon>Neoptera</taxon>
        <taxon>Endopterygota</taxon>
        <taxon>Coleoptera</taxon>
        <taxon>Polyphaga</taxon>
        <taxon>Cucujiformia</taxon>
        <taxon>Curculionidae</taxon>
        <taxon>Dryophthorinae</taxon>
        <taxon>Rhynchophorus</taxon>
    </lineage>
</organism>
<proteinExistence type="predicted"/>
<protein>
    <submittedName>
        <fullName evidence="1">Uncharacterized protein</fullName>
    </submittedName>
</protein>
<gene>
    <name evidence="1" type="ORF">GWI33_000222</name>
</gene>
<dbReference type="AlphaFoldDB" id="A0A834IV99"/>